<dbReference type="EMBL" id="CABDUW010001607">
    <property type="protein sequence ID" value="VTJ82951.1"/>
    <property type="molecule type" value="Genomic_DNA"/>
</dbReference>
<dbReference type="Proteomes" id="UP000662637">
    <property type="component" value="Unassembled WGS sequence"/>
</dbReference>
<gene>
    <name evidence="1" type="ORF">GHT09_017241</name>
    <name evidence="2" type="ORF">MONAX_5E016057</name>
</gene>
<sequence>MFVSRKPLLFGQPSLRVQQSKKGASASLWLIMASYMLPRPDMVTSCPYHEVLMAFLRSKPAVFPQYSHYYYKWCVAMPAGSSSDSPGQIPSILSLPAYTTMMEAPRAPSSISPEVPPGSEVHSQVALDKLAPCSPL</sequence>
<proteinExistence type="predicted"/>
<keyword evidence="3" id="KW-1185">Reference proteome</keyword>
<accession>A0A5E4CPI8</accession>
<reference evidence="2 3" key="1">
    <citation type="submission" date="2019-04" db="EMBL/GenBank/DDBJ databases">
        <authorList>
            <person name="Alioto T."/>
            <person name="Alioto T."/>
        </authorList>
    </citation>
    <scope>NUCLEOTIDE SEQUENCE [LARGE SCALE GENOMIC DNA]</scope>
</reference>
<name>A0A5E4CPI8_MARMO</name>
<reference evidence="1" key="2">
    <citation type="submission" date="2020-08" db="EMBL/GenBank/DDBJ databases">
        <authorList>
            <person name="Shumante A."/>
            <person name="Zimin A.V."/>
            <person name="Puiu D."/>
            <person name="Salzberg S.L."/>
        </authorList>
    </citation>
    <scope>NUCLEOTIDE SEQUENCE</scope>
    <source>
        <strain evidence="1">WC2-LM</strain>
        <tissue evidence="1">Liver</tissue>
    </source>
</reference>
<organism evidence="2 3">
    <name type="scientific">Marmota monax</name>
    <name type="common">Woodchuck</name>
    <dbReference type="NCBI Taxonomy" id="9995"/>
    <lineage>
        <taxon>Eukaryota</taxon>
        <taxon>Metazoa</taxon>
        <taxon>Chordata</taxon>
        <taxon>Craniata</taxon>
        <taxon>Vertebrata</taxon>
        <taxon>Euteleostomi</taxon>
        <taxon>Mammalia</taxon>
        <taxon>Eutheria</taxon>
        <taxon>Euarchontoglires</taxon>
        <taxon>Glires</taxon>
        <taxon>Rodentia</taxon>
        <taxon>Sciuromorpha</taxon>
        <taxon>Sciuridae</taxon>
        <taxon>Xerinae</taxon>
        <taxon>Marmotini</taxon>
        <taxon>Marmota</taxon>
    </lineage>
</organism>
<dbReference type="AlphaFoldDB" id="A0A5E4CPI8"/>
<dbReference type="Proteomes" id="UP000335636">
    <property type="component" value="Unassembled WGS sequence"/>
</dbReference>
<protein>
    <submittedName>
        <fullName evidence="2">Uncharacterized protein</fullName>
    </submittedName>
</protein>
<evidence type="ECO:0000313" key="1">
    <source>
        <dbReference type="EMBL" id="KAF7471696.1"/>
    </source>
</evidence>
<evidence type="ECO:0000313" key="3">
    <source>
        <dbReference type="Proteomes" id="UP000335636"/>
    </source>
</evidence>
<evidence type="ECO:0000313" key="2">
    <source>
        <dbReference type="EMBL" id="VTJ82951.1"/>
    </source>
</evidence>
<dbReference type="EMBL" id="WJEC01006691">
    <property type="protein sequence ID" value="KAF7471696.1"/>
    <property type="molecule type" value="Genomic_DNA"/>
</dbReference>